<feature type="chain" id="PRO_5017476539" evidence="1">
    <location>
        <begin position="20"/>
        <end position="330"/>
    </location>
</feature>
<dbReference type="Pfam" id="PF00561">
    <property type="entry name" value="Abhydrolase_1"/>
    <property type="match status" value="1"/>
</dbReference>
<sequence length="330" mass="35365">MRKSWLGSWVLLLSACATSSSVPPGGGGAAPLHQVRRVQVAPGVELEVLDYGGKGPALVFLPGMGSTAHVYDVLAPEFVATHHVYAFTRRGYGASSWPATGYDSATLGHDVLVALDGLGLAKATLAGHSLAGDELNWLGSHHPERVEALIFLDATDNRGEIAVFLKDRPLPPLPFSMLDGQPSREAVSVILTRDLGGSFPPHEIDQAYEFDAATGAYLRYHRLPEATELSVRGAALPDFATLKGPVLAISDGQAFSAWVEALATREGVPADLAERARAFLPELRQHEAAQDALLQGMPNWKLVKLDGAGHYLWLTRHAEVVSAMRAFLAR</sequence>
<accession>A0A3A8IGI6</accession>
<dbReference type="OrthoDB" id="9780765at2"/>
<dbReference type="Gene3D" id="3.40.50.1820">
    <property type="entry name" value="alpha/beta hydrolase"/>
    <property type="match status" value="1"/>
</dbReference>
<dbReference type="PROSITE" id="PS51257">
    <property type="entry name" value="PROKAR_LIPOPROTEIN"/>
    <property type="match status" value="1"/>
</dbReference>
<organism evidence="3 4">
    <name type="scientific">Corallococcus terminator</name>
    <dbReference type="NCBI Taxonomy" id="2316733"/>
    <lineage>
        <taxon>Bacteria</taxon>
        <taxon>Pseudomonadati</taxon>
        <taxon>Myxococcota</taxon>
        <taxon>Myxococcia</taxon>
        <taxon>Myxococcales</taxon>
        <taxon>Cystobacterineae</taxon>
        <taxon>Myxococcaceae</taxon>
        <taxon>Corallococcus</taxon>
    </lineage>
</organism>
<gene>
    <name evidence="3" type="ORF">D7V88_26075</name>
</gene>
<protein>
    <submittedName>
        <fullName evidence="3">Alpha/beta fold hydrolase</fullName>
    </submittedName>
</protein>
<keyword evidence="1" id="KW-0732">Signal</keyword>
<dbReference type="EMBL" id="RAVZ01000205">
    <property type="protein sequence ID" value="RKG81716.1"/>
    <property type="molecule type" value="Genomic_DNA"/>
</dbReference>
<keyword evidence="3" id="KW-0378">Hydrolase</keyword>
<evidence type="ECO:0000259" key="2">
    <source>
        <dbReference type="Pfam" id="PF00561"/>
    </source>
</evidence>
<dbReference type="InterPro" id="IPR029058">
    <property type="entry name" value="AB_hydrolase_fold"/>
</dbReference>
<dbReference type="AlphaFoldDB" id="A0A3A8IGI6"/>
<feature type="signal peptide" evidence="1">
    <location>
        <begin position="1"/>
        <end position="19"/>
    </location>
</feature>
<dbReference type="PANTHER" id="PTHR43433">
    <property type="entry name" value="HYDROLASE, ALPHA/BETA FOLD FAMILY PROTEIN"/>
    <property type="match status" value="1"/>
</dbReference>
<name>A0A3A8IGI6_9BACT</name>
<reference evidence="4" key="1">
    <citation type="submission" date="2018-09" db="EMBL/GenBank/DDBJ databases">
        <authorList>
            <person name="Livingstone P.G."/>
            <person name="Whitworth D.E."/>
        </authorList>
    </citation>
    <scope>NUCLEOTIDE SEQUENCE [LARGE SCALE GENOMIC DNA]</scope>
    <source>
        <strain evidence="4">CA054A</strain>
    </source>
</reference>
<dbReference type="GO" id="GO:0016787">
    <property type="term" value="F:hydrolase activity"/>
    <property type="evidence" value="ECO:0007669"/>
    <property type="project" value="UniProtKB-KW"/>
</dbReference>
<dbReference type="SUPFAM" id="SSF53474">
    <property type="entry name" value="alpha/beta-Hydrolases"/>
    <property type="match status" value="1"/>
</dbReference>
<dbReference type="Proteomes" id="UP000268094">
    <property type="component" value="Unassembled WGS sequence"/>
</dbReference>
<evidence type="ECO:0000256" key="1">
    <source>
        <dbReference type="SAM" id="SignalP"/>
    </source>
</evidence>
<evidence type="ECO:0000313" key="4">
    <source>
        <dbReference type="Proteomes" id="UP000268094"/>
    </source>
</evidence>
<dbReference type="InterPro" id="IPR000073">
    <property type="entry name" value="AB_hydrolase_1"/>
</dbReference>
<proteinExistence type="predicted"/>
<dbReference type="InterPro" id="IPR050471">
    <property type="entry name" value="AB_hydrolase"/>
</dbReference>
<feature type="domain" description="AB hydrolase-1" evidence="2">
    <location>
        <begin position="56"/>
        <end position="179"/>
    </location>
</feature>
<evidence type="ECO:0000313" key="3">
    <source>
        <dbReference type="EMBL" id="RKG81716.1"/>
    </source>
</evidence>
<keyword evidence="4" id="KW-1185">Reference proteome</keyword>
<comment type="caution">
    <text evidence="3">The sequence shown here is derived from an EMBL/GenBank/DDBJ whole genome shotgun (WGS) entry which is preliminary data.</text>
</comment>
<dbReference type="PANTHER" id="PTHR43433:SF5">
    <property type="entry name" value="AB HYDROLASE-1 DOMAIN-CONTAINING PROTEIN"/>
    <property type="match status" value="1"/>
</dbReference>